<keyword evidence="1" id="KW-0408">Iron</keyword>
<dbReference type="SUPFAM" id="SSF51197">
    <property type="entry name" value="Clavaminate synthase-like"/>
    <property type="match status" value="1"/>
</dbReference>
<dbReference type="Proteomes" id="UP001494902">
    <property type="component" value="Unassembled WGS sequence"/>
</dbReference>
<dbReference type="InterPro" id="IPR005123">
    <property type="entry name" value="Oxoglu/Fe-dep_dioxygenase_dom"/>
</dbReference>
<keyword evidence="5" id="KW-1185">Reference proteome</keyword>
<accession>A0ABV1KBN5</accession>
<feature type="domain" description="Fe2OG dioxygenase" evidence="3">
    <location>
        <begin position="158"/>
        <end position="286"/>
    </location>
</feature>
<proteinExistence type="inferred from homology"/>
<organism evidence="4 5">
    <name type="scientific">Pseudonocardia nematodicida</name>
    <dbReference type="NCBI Taxonomy" id="1206997"/>
    <lineage>
        <taxon>Bacteria</taxon>
        <taxon>Bacillati</taxon>
        <taxon>Actinomycetota</taxon>
        <taxon>Actinomycetes</taxon>
        <taxon>Pseudonocardiales</taxon>
        <taxon>Pseudonocardiaceae</taxon>
        <taxon>Pseudonocardia</taxon>
    </lineage>
</organism>
<evidence type="ECO:0000256" key="1">
    <source>
        <dbReference type="RuleBase" id="RU003682"/>
    </source>
</evidence>
<keyword evidence="1" id="KW-0479">Metal-binding</keyword>
<feature type="region of interest" description="Disordered" evidence="2">
    <location>
        <begin position="1"/>
        <end position="28"/>
    </location>
</feature>
<comment type="caution">
    <text evidence="4">The sequence shown here is derived from an EMBL/GenBank/DDBJ whole genome shotgun (WGS) entry which is preliminary data.</text>
</comment>
<sequence>MTLGPSGTPVPSGRSAPAAAGDPLDPVDLDRYPVHEPGSTAWTAAVRTARSALAADGCAVLPGFVRPSRRDRLRAEGETVAADAHRETCTVNVYNTAPDPGLPADHPARVPLQRGNAFVARDRIPAAHLVHRLYPDPGFRAFLAACTGAAELHELADPLAGLCLNVVDPGRAHPWHFDTNEVAISLLTRAPEAGGEFEFCPDIRSAEAENTADVADALAGRAPHRVRRLRLRAGDLQLFRGRYSLHRVTTVRGNTARHTAIFSYSARAGVIGSAERTRQLFGRVLPAHGGSRAVRVDGLMD</sequence>
<evidence type="ECO:0000259" key="3">
    <source>
        <dbReference type="PROSITE" id="PS51471"/>
    </source>
</evidence>
<keyword evidence="1" id="KW-0560">Oxidoreductase</keyword>
<dbReference type="RefSeq" id="WP_349298975.1">
    <property type="nucleotide sequence ID" value="NZ_JBEDNQ010000006.1"/>
</dbReference>
<reference evidence="4 5" key="1">
    <citation type="submission" date="2024-03" db="EMBL/GenBank/DDBJ databases">
        <title>Draft genome sequence of Pseudonocardia nematodicida JCM 31783.</title>
        <authorList>
            <person name="Butdee W."/>
            <person name="Duangmal K."/>
        </authorList>
    </citation>
    <scope>NUCLEOTIDE SEQUENCE [LARGE SCALE GENOMIC DNA]</scope>
    <source>
        <strain evidence="4 5">JCM 31783</strain>
    </source>
</reference>
<dbReference type="PROSITE" id="PS51471">
    <property type="entry name" value="FE2OG_OXY"/>
    <property type="match status" value="1"/>
</dbReference>
<dbReference type="Pfam" id="PF23169">
    <property type="entry name" value="HalD"/>
    <property type="match status" value="1"/>
</dbReference>
<gene>
    <name evidence="4" type="ORF">WIS52_15600</name>
</gene>
<name>A0ABV1KBN5_9PSEU</name>
<evidence type="ECO:0000256" key="2">
    <source>
        <dbReference type="SAM" id="MobiDB-lite"/>
    </source>
</evidence>
<dbReference type="EMBL" id="JBEDNQ010000006">
    <property type="protein sequence ID" value="MEQ3551897.1"/>
    <property type="molecule type" value="Genomic_DNA"/>
</dbReference>
<dbReference type="InterPro" id="IPR056470">
    <property type="entry name" value="BesD/HalB-like"/>
</dbReference>
<evidence type="ECO:0000313" key="4">
    <source>
        <dbReference type="EMBL" id="MEQ3551897.1"/>
    </source>
</evidence>
<dbReference type="Gene3D" id="2.60.120.620">
    <property type="entry name" value="q2cbj1_9rhob like domain"/>
    <property type="match status" value="1"/>
</dbReference>
<comment type="similarity">
    <text evidence="1">Belongs to the iron/ascorbate-dependent oxidoreductase family.</text>
</comment>
<evidence type="ECO:0000313" key="5">
    <source>
        <dbReference type="Proteomes" id="UP001494902"/>
    </source>
</evidence>
<protein>
    <submittedName>
        <fullName evidence="4">ArpA protein</fullName>
    </submittedName>
</protein>